<protein>
    <recommendedName>
        <fullName evidence="3">Prepilin-type cleavage/methylation protein</fullName>
    </recommendedName>
</protein>
<gene>
    <name evidence="2" type="ORF">AB8B22_02570</name>
</gene>
<accession>A0AB39VJI3</accession>
<feature type="transmembrane region" description="Helical" evidence="1">
    <location>
        <begin position="7"/>
        <end position="31"/>
    </location>
</feature>
<dbReference type="KEGG" id="lrug:AB8B22_02570"/>
<dbReference type="EMBL" id="CP165644">
    <property type="protein sequence ID" value="XDU67317.1"/>
    <property type="molecule type" value="Genomic_DNA"/>
</dbReference>
<reference evidence="2" key="1">
    <citation type="submission" date="2024-07" db="EMBL/GenBank/DDBJ databases">
        <authorList>
            <person name="Li X.-J."/>
            <person name="Wang X."/>
        </authorList>
    </citation>
    <scope>NUCLEOTIDE SEQUENCE</scope>
    <source>
        <strain evidence="2">HSP-334</strain>
    </source>
</reference>
<evidence type="ECO:0000313" key="2">
    <source>
        <dbReference type="EMBL" id="XDU67317.1"/>
    </source>
</evidence>
<sequence length="153" mass="18377">MKNKKRGYFLLEIMISMFLFSVIVFVVSIFLKRVVIIEKMKKNNQKSYENLYFSLDKIVENLKNRDKEEFFYENEKKNIHIFKDKIVYKTDGILYKIEFENKKMYISDTENKSSFGSRTVISNLENLEFEKIGEILVIKIKNFGKDEIRVVKI</sequence>
<dbReference type="AlphaFoldDB" id="A0AB39VJI3"/>
<evidence type="ECO:0008006" key="3">
    <source>
        <dbReference type="Google" id="ProtNLM"/>
    </source>
</evidence>
<evidence type="ECO:0000256" key="1">
    <source>
        <dbReference type="SAM" id="Phobius"/>
    </source>
</evidence>
<organism evidence="2">
    <name type="scientific">Leptotrichia rugosa</name>
    <dbReference type="NCBI Taxonomy" id="3239302"/>
    <lineage>
        <taxon>Bacteria</taxon>
        <taxon>Fusobacteriati</taxon>
        <taxon>Fusobacteriota</taxon>
        <taxon>Fusobacteriia</taxon>
        <taxon>Fusobacteriales</taxon>
        <taxon>Leptotrichiaceae</taxon>
        <taxon>Leptotrichia</taxon>
    </lineage>
</organism>
<keyword evidence="1" id="KW-0812">Transmembrane</keyword>
<keyword evidence="1" id="KW-1133">Transmembrane helix</keyword>
<proteinExistence type="predicted"/>
<name>A0AB39VJI3_9FUSO</name>
<keyword evidence="1" id="KW-0472">Membrane</keyword>
<dbReference type="RefSeq" id="WP_369711540.1">
    <property type="nucleotide sequence ID" value="NZ_CP165644.1"/>
</dbReference>